<dbReference type="Gene3D" id="3.40.190.120">
    <property type="entry name" value="Osmoprotection protein (prox), domain 2"/>
    <property type="match status" value="1"/>
</dbReference>
<dbReference type="Gene3D" id="3.40.190.10">
    <property type="entry name" value="Periplasmic binding protein-like II"/>
    <property type="match status" value="1"/>
</dbReference>
<gene>
    <name evidence="2" type="ORF">HNR15_001185</name>
</gene>
<dbReference type="Proteomes" id="UP000571817">
    <property type="component" value="Unassembled WGS sequence"/>
</dbReference>
<accession>A0A853DAE3</accession>
<feature type="domain" description="ABC-type glycine betaine transport system substrate-binding" evidence="1">
    <location>
        <begin position="43"/>
        <end position="176"/>
    </location>
</feature>
<evidence type="ECO:0000313" key="2">
    <source>
        <dbReference type="EMBL" id="NYJ74222.1"/>
    </source>
</evidence>
<dbReference type="GO" id="GO:0043190">
    <property type="term" value="C:ATP-binding cassette (ABC) transporter complex"/>
    <property type="evidence" value="ECO:0007669"/>
    <property type="project" value="InterPro"/>
</dbReference>
<feature type="domain" description="ABC-type glycine betaine transport system substrate-binding" evidence="1">
    <location>
        <begin position="190"/>
        <end position="313"/>
    </location>
</feature>
<dbReference type="InterPro" id="IPR007210">
    <property type="entry name" value="ABC_Gly_betaine_transp_sub-bd"/>
</dbReference>
<keyword evidence="3" id="KW-1185">Reference proteome</keyword>
<dbReference type="RefSeq" id="WP_179479926.1">
    <property type="nucleotide sequence ID" value="NZ_JACCFW010000001.1"/>
</dbReference>
<dbReference type="PROSITE" id="PS51257">
    <property type="entry name" value="PROKAR_LIPOPROTEIN"/>
    <property type="match status" value="1"/>
</dbReference>
<dbReference type="EMBL" id="JACCFW010000001">
    <property type="protein sequence ID" value="NYJ74222.1"/>
    <property type="molecule type" value="Genomic_DNA"/>
</dbReference>
<reference evidence="2 3" key="1">
    <citation type="submission" date="2020-07" db="EMBL/GenBank/DDBJ databases">
        <title>Sequencing the genomes of 1000 actinobacteria strains.</title>
        <authorList>
            <person name="Klenk H.-P."/>
        </authorList>
    </citation>
    <scope>NUCLEOTIDE SEQUENCE [LARGE SCALE GENOMIC DNA]</scope>
    <source>
        <strain evidence="2 3">DSM 29531</strain>
    </source>
</reference>
<proteinExistence type="predicted"/>
<dbReference type="Pfam" id="PF04069">
    <property type="entry name" value="OpuAC"/>
    <property type="match status" value="2"/>
</dbReference>
<comment type="caution">
    <text evidence="2">The sequence shown here is derived from an EMBL/GenBank/DDBJ whole genome shotgun (WGS) entry which is preliminary data.</text>
</comment>
<organism evidence="2 3">
    <name type="scientific">Allobranchiibius huperziae</name>
    <dbReference type="NCBI Taxonomy" id="1874116"/>
    <lineage>
        <taxon>Bacteria</taxon>
        <taxon>Bacillati</taxon>
        <taxon>Actinomycetota</taxon>
        <taxon>Actinomycetes</taxon>
        <taxon>Micrococcales</taxon>
        <taxon>Dermacoccaceae</taxon>
        <taxon>Allobranchiibius</taxon>
    </lineage>
</organism>
<evidence type="ECO:0000313" key="3">
    <source>
        <dbReference type="Proteomes" id="UP000571817"/>
    </source>
</evidence>
<evidence type="ECO:0000259" key="1">
    <source>
        <dbReference type="Pfam" id="PF04069"/>
    </source>
</evidence>
<protein>
    <submittedName>
        <fullName evidence="2">Osmoprotectant transport system substrate-binding protein</fullName>
    </submittedName>
</protein>
<sequence>MIKRTISIVAVAGLGLGLAACGKDSSKSGSGSGSAAAGTVASKLIMGGPAEFQTRADGLPGLKKNYGVAFGKYTVTDTGGPVTIGALKNGQVDAADIFTTDPSIKADNFVVLTDPKHNFAAQNIIPLVSKSKATPGVQAVLNAVSATLSTASLRDLVTQAVTDKKDPDAVAKSFLSAHPVNMSGKASGASLTVGSANFPENVVLAEIYAEALKSAGAKVSTKLNIGSREKYFPALKSGSINVFPEYNGAVLSYLQQGATEASTTAVDTALSKALPSSIVALKPAEAQDSDAIVVTKATADKYKLVSIADLAKKG</sequence>
<dbReference type="GO" id="GO:0022857">
    <property type="term" value="F:transmembrane transporter activity"/>
    <property type="evidence" value="ECO:0007669"/>
    <property type="project" value="InterPro"/>
</dbReference>
<name>A0A853DAE3_9MICO</name>
<dbReference type="SUPFAM" id="SSF53850">
    <property type="entry name" value="Periplasmic binding protein-like II"/>
    <property type="match status" value="2"/>
</dbReference>
<dbReference type="AlphaFoldDB" id="A0A853DAE3"/>